<dbReference type="EMBL" id="RHHT01000003">
    <property type="protein sequence ID" value="RNB85667.1"/>
    <property type="molecule type" value="Genomic_DNA"/>
</dbReference>
<comment type="subcellular location">
    <subcellularLocation>
        <location evidence="1">Cell membrane</location>
        <topology evidence="1">Multi-pass membrane protein</topology>
    </subcellularLocation>
</comment>
<feature type="transmembrane region" description="Helical" evidence="7">
    <location>
        <begin position="442"/>
        <end position="460"/>
    </location>
</feature>
<reference evidence="9 10" key="1">
    <citation type="submission" date="2018-10" db="EMBL/GenBank/DDBJ databases">
        <title>Phylogenomics of Brevibacillus.</title>
        <authorList>
            <person name="Dunlap C."/>
        </authorList>
    </citation>
    <scope>NUCLEOTIDE SEQUENCE [LARGE SCALE GENOMIC DNA]</scope>
    <source>
        <strain evidence="9 10">JCM 15085</strain>
    </source>
</reference>
<dbReference type="PANTHER" id="PTHR30572">
    <property type="entry name" value="MEMBRANE COMPONENT OF TRANSPORTER-RELATED"/>
    <property type="match status" value="1"/>
</dbReference>
<evidence type="ECO:0000256" key="6">
    <source>
        <dbReference type="ARBA" id="ARBA00038076"/>
    </source>
</evidence>
<dbReference type="PANTHER" id="PTHR30572:SF4">
    <property type="entry name" value="ABC TRANSPORTER PERMEASE YTRF"/>
    <property type="match status" value="1"/>
</dbReference>
<name>A0A3M8DEN5_9BACL</name>
<dbReference type="Proteomes" id="UP000281915">
    <property type="component" value="Unassembled WGS sequence"/>
</dbReference>
<keyword evidence="4 7" id="KW-1133">Transmembrane helix</keyword>
<evidence type="ECO:0000313" key="9">
    <source>
        <dbReference type="EMBL" id="RNB85667.1"/>
    </source>
</evidence>
<comment type="caution">
    <text evidence="9">The sequence shown here is derived from an EMBL/GenBank/DDBJ whole genome shotgun (WGS) entry which is preliminary data.</text>
</comment>
<dbReference type="InterPro" id="IPR050250">
    <property type="entry name" value="Macrolide_Exporter_MacB"/>
</dbReference>
<feature type="transmembrane region" description="Helical" evidence="7">
    <location>
        <begin position="922"/>
        <end position="943"/>
    </location>
</feature>
<keyword evidence="3 7" id="KW-0812">Transmembrane</keyword>
<feature type="transmembrane region" description="Helical" evidence="7">
    <location>
        <begin position="537"/>
        <end position="555"/>
    </location>
</feature>
<feature type="transmembrane region" description="Helical" evidence="7">
    <location>
        <begin position="480"/>
        <end position="501"/>
    </location>
</feature>
<feature type="transmembrane region" description="Helical" evidence="7">
    <location>
        <begin position="813"/>
        <end position="840"/>
    </location>
</feature>
<evidence type="ECO:0000256" key="4">
    <source>
        <dbReference type="ARBA" id="ARBA00022989"/>
    </source>
</evidence>
<dbReference type="InterPro" id="IPR003838">
    <property type="entry name" value="ABC3_permease_C"/>
</dbReference>
<evidence type="ECO:0000256" key="7">
    <source>
        <dbReference type="SAM" id="Phobius"/>
    </source>
</evidence>
<sequence>MAMLQMILRKMLNNRWLVGSLLLGLVVAVGLMSSIPAFTNGVLQRLFVKDMEEYQRVVKNFPGGLLVSINQDIGAQNGAKVLAHLTNILENDVIPSLSAPLLERVTVMRSIPFMAVLLDQKEGSPETGILYSLTNLDQHITLIDGRLPAAEPVDGIYEALVTEKGMMDRKMVLGRIYELTTSSAEDATFRVKPVGVFKEKEGNDPYWFAKSTEYNKGFILNEELFRKTILEEKNLVTAIRYYAAFQYQEFQFTDKEKLVSVVPELEESLMQIGLKKSDLSFQFPVSSITTKYDEQNQHFRTILWSMYVPIFVMLIIYLVMVSGLIIERQRTEIAVLGSRGAGRAQIFGIYFVEILILGLLALLIGPFVGIQLSKVLGISNGFLEFVDRTGIQVRMDGEVMAYAAWTILACMFLLLISIFIATRQNIVTHKQNTARMTGQAMWHRLFLDVLLLLIAGYGWYSYQNMIENVGKTTEGSMVMTVDVLLFFVPVLFSLGFGLLCLRIYPLFLRGIYWLGRRIWPISVHTTLVQVGRASRQYQFLMVFVTITVAVGMFSASTARTINLNAEEQVFYQNGADVRLMVNWASDKPFVFIHRNPNMQFEGAKIAPEPVRPPIQYEEPDFEQFQRLPGVEHATRVFIHDMAEISEGQKSVREVRLMGIDPKEFAQTIWWKQELLPHHINDYLNVLGKKPNAVLISRTLANKMNVKEGDTVMVGWKRIRPVEMIVYAIVDYWPGWSPVGPRSSSSSVMEEKYLMVANLPFIHGKMHLEPYQVWLNMQPEASSEALYNGLTQNDAKPIFLSNARQQLIEIKNSAFYLGANGSLTLGFLLSMLITFIGYVMYWVLTLGARKLQYGVFRAMGLSFGSLVRIIAWEQFFTFGVAFAMGMAAGKLANMLFLPALSLYLHAEKQVPPFTITSAAEDEWMIYSFVAITLVVGIGIVGAILSRMQIHQAVKLGED</sequence>
<keyword evidence="2" id="KW-1003">Cell membrane</keyword>
<feature type="domain" description="ABC3 transporter permease C-terminal" evidence="8">
    <location>
        <begin position="311"/>
        <end position="420"/>
    </location>
</feature>
<evidence type="ECO:0000259" key="8">
    <source>
        <dbReference type="Pfam" id="PF02687"/>
    </source>
</evidence>
<keyword evidence="5 7" id="KW-0472">Membrane</keyword>
<feature type="transmembrane region" description="Helical" evidence="7">
    <location>
        <begin position="402"/>
        <end position="421"/>
    </location>
</feature>
<dbReference type="GO" id="GO:0005886">
    <property type="term" value="C:plasma membrane"/>
    <property type="evidence" value="ECO:0007669"/>
    <property type="project" value="UniProtKB-SubCell"/>
</dbReference>
<feature type="transmembrane region" description="Helical" evidence="7">
    <location>
        <begin position="347"/>
        <end position="370"/>
    </location>
</feature>
<evidence type="ECO:0000256" key="3">
    <source>
        <dbReference type="ARBA" id="ARBA00022692"/>
    </source>
</evidence>
<protein>
    <submittedName>
        <fullName evidence="9">ABC transporter permease</fullName>
    </submittedName>
</protein>
<evidence type="ECO:0000256" key="1">
    <source>
        <dbReference type="ARBA" id="ARBA00004651"/>
    </source>
</evidence>
<accession>A0A3M8DEN5</accession>
<dbReference type="Pfam" id="PF02687">
    <property type="entry name" value="FtsX"/>
    <property type="match status" value="1"/>
</dbReference>
<dbReference type="GO" id="GO:0022857">
    <property type="term" value="F:transmembrane transporter activity"/>
    <property type="evidence" value="ECO:0007669"/>
    <property type="project" value="TreeGrafter"/>
</dbReference>
<feature type="transmembrane region" description="Helical" evidence="7">
    <location>
        <begin position="304"/>
        <end position="326"/>
    </location>
</feature>
<proteinExistence type="inferred from homology"/>
<evidence type="ECO:0000256" key="2">
    <source>
        <dbReference type="ARBA" id="ARBA00022475"/>
    </source>
</evidence>
<dbReference type="AlphaFoldDB" id="A0A3M8DEN5"/>
<organism evidence="9 10">
    <name type="scientific">Brevibacillus panacihumi</name>
    <dbReference type="NCBI Taxonomy" id="497735"/>
    <lineage>
        <taxon>Bacteria</taxon>
        <taxon>Bacillati</taxon>
        <taxon>Bacillota</taxon>
        <taxon>Bacilli</taxon>
        <taxon>Bacillales</taxon>
        <taxon>Paenibacillaceae</taxon>
        <taxon>Brevibacillus</taxon>
    </lineage>
</organism>
<evidence type="ECO:0000256" key="5">
    <source>
        <dbReference type="ARBA" id="ARBA00023136"/>
    </source>
</evidence>
<gene>
    <name evidence="9" type="ORF">EDM58_03865</name>
</gene>
<comment type="similarity">
    <text evidence="6">Belongs to the ABC-4 integral membrane protein family.</text>
</comment>
<evidence type="ECO:0000313" key="10">
    <source>
        <dbReference type="Proteomes" id="UP000281915"/>
    </source>
</evidence>